<evidence type="ECO:0000256" key="1">
    <source>
        <dbReference type="ARBA" id="ARBA00022630"/>
    </source>
</evidence>
<dbReference type="PANTHER" id="PTHR43408:SF1">
    <property type="entry name" value="FMN REDUCTASE (NADPH)"/>
    <property type="match status" value="1"/>
</dbReference>
<accession>A0ABC8BNP0</accession>
<dbReference type="RefSeq" id="WP_084745273.1">
    <property type="nucleotide sequence ID" value="NZ_CP020563.1"/>
</dbReference>
<evidence type="ECO:0000256" key="2">
    <source>
        <dbReference type="ARBA" id="ARBA00022643"/>
    </source>
</evidence>
<evidence type="ECO:0000256" key="4">
    <source>
        <dbReference type="SAM" id="MobiDB-lite"/>
    </source>
</evidence>
<proteinExistence type="predicted"/>
<dbReference type="InterPro" id="IPR020048">
    <property type="entry name" value="NADPH-dep_FMN_reduc_SsuE"/>
</dbReference>
<gene>
    <name evidence="6" type="ORF">B7C62_06235</name>
</gene>
<dbReference type="InterPro" id="IPR029039">
    <property type="entry name" value="Flavoprotein-like_sf"/>
</dbReference>
<evidence type="ECO:0000313" key="7">
    <source>
        <dbReference type="Proteomes" id="UP000192251"/>
    </source>
</evidence>
<organism evidence="6 7">
    <name type="scientific">Kitasatospora albolonga</name>
    <dbReference type="NCBI Taxonomy" id="68173"/>
    <lineage>
        <taxon>Bacteria</taxon>
        <taxon>Bacillati</taxon>
        <taxon>Actinomycetota</taxon>
        <taxon>Actinomycetes</taxon>
        <taxon>Kitasatosporales</taxon>
        <taxon>Streptomycetaceae</taxon>
        <taxon>Kitasatospora</taxon>
    </lineage>
</organism>
<keyword evidence="7" id="KW-1185">Reference proteome</keyword>
<dbReference type="SUPFAM" id="SSF52218">
    <property type="entry name" value="Flavoproteins"/>
    <property type="match status" value="1"/>
</dbReference>
<keyword evidence="3" id="KW-0560">Oxidoreductase</keyword>
<reference evidence="6 7" key="1">
    <citation type="submission" date="2017-04" db="EMBL/GenBank/DDBJ databases">
        <title>The complete genome sequence of Streptomyces albolongus YIM 101047, the producer of novel bafilomycins and novel odoriferous sesquiterpenoids.</title>
        <authorList>
            <person name="Yin M."/>
            <person name="Jiang Y."/>
        </authorList>
    </citation>
    <scope>NUCLEOTIDE SEQUENCE [LARGE SCALE GENOMIC DNA]</scope>
    <source>
        <strain evidence="6 7">YIM 101047</strain>
    </source>
</reference>
<name>A0ABC8BNP0_9ACTN</name>
<sequence>MATVLSVSGSPSATSRTARLLRHLDADLIAQGHEVIPLDVRTLPAEALLGADFAHPEIVRATELFARADGIVIGTPVYKAAYSGLLKTLLDLLPQYALTGKTVLPLATGGTTAHVLALDYALRPVLSSMGAAHIVPGWFVLDRHITTGDDGGVVLDPASAAPLDQVVAQFAAALDRTVPTATAPTTGTGTATATVPVPATR</sequence>
<evidence type="ECO:0000256" key="3">
    <source>
        <dbReference type="ARBA" id="ARBA00023002"/>
    </source>
</evidence>
<keyword evidence="2" id="KW-0288">FMN</keyword>
<dbReference type="EMBL" id="CP020563">
    <property type="protein sequence ID" value="ARF71903.1"/>
    <property type="molecule type" value="Genomic_DNA"/>
</dbReference>
<dbReference type="Gene3D" id="3.40.50.360">
    <property type="match status" value="1"/>
</dbReference>
<evidence type="ECO:0000259" key="5">
    <source>
        <dbReference type="Pfam" id="PF03358"/>
    </source>
</evidence>
<dbReference type="KEGG" id="kab:B7C62_06235"/>
<keyword evidence="1" id="KW-0285">Flavoprotein</keyword>
<dbReference type="PANTHER" id="PTHR43408">
    <property type="entry name" value="FMN REDUCTASE (NADPH)"/>
    <property type="match status" value="1"/>
</dbReference>
<dbReference type="Proteomes" id="UP000192251">
    <property type="component" value="Chromosome"/>
</dbReference>
<dbReference type="GO" id="GO:0016491">
    <property type="term" value="F:oxidoreductase activity"/>
    <property type="evidence" value="ECO:0007669"/>
    <property type="project" value="UniProtKB-KW"/>
</dbReference>
<feature type="region of interest" description="Disordered" evidence="4">
    <location>
        <begin position="181"/>
        <end position="201"/>
    </location>
</feature>
<dbReference type="Pfam" id="PF03358">
    <property type="entry name" value="FMN_red"/>
    <property type="match status" value="1"/>
</dbReference>
<dbReference type="AlphaFoldDB" id="A0ABC8BNP0"/>
<evidence type="ECO:0000313" key="6">
    <source>
        <dbReference type="EMBL" id="ARF71903.1"/>
    </source>
</evidence>
<dbReference type="NCBIfam" id="TIGR03567">
    <property type="entry name" value="FMN_reduc_SsuE"/>
    <property type="match status" value="1"/>
</dbReference>
<feature type="domain" description="NADPH-dependent FMN reductase-like" evidence="5">
    <location>
        <begin position="3"/>
        <end position="143"/>
    </location>
</feature>
<dbReference type="InterPro" id="IPR051814">
    <property type="entry name" value="NAD(P)H-dep_FMN_reductase"/>
</dbReference>
<protein>
    <submittedName>
        <fullName evidence="6">FMN reductase (NADPH)</fullName>
    </submittedName>
</protein>
<dbReference type="InterPro" id="IPR005025">
    <property type="entry name" value="FMN_Rdtase-like_dom"/>
</dbReference>